<dbReference type="PANTHER" id="PTHR47331:SF1">
    <property type="entry name" value="GAG-LIKE PROTEIN"/>
    <property type="match status" value="1"/>
</dbReference>
<accession>A0AAD9V7Y1</accession>
<dbReference type="EMBL" id="JARQWQ010000022">
    <property type="protein sequence ID" value="KAK2564603.1"/>
    <property type="molecule type" value="Genomic_DNA"/>
</dbReference>
<dbReference type="AlphaFoldDB" id="A0AAD9V7Y1"/>
<reference evidence="1" key="2">
    <citation type="journal article" date="2023" name="Science">
        <title>Genomic signatures of disease resistance in endangered staghorn corals.</title>
        <authorList>
            <person name="Vollmer S.V."/>
            <person name="Selwyn J.D."/>
            <person name="Despard B.A."/>
            <person name="Roesel C.L."/>
        </authorList>
    </citation>
    <scope>NUCLEOTIDE SEQUENCE</scope>
    <source>
        <strain evidence="1">K2</strain>
    </source>
</reference>
<comment type="caution">
    <text evidence="1">The sequence shown here is derived from an EMBL/GenBank/DDBJ whole genome shotgun (WGS) entry which is preliminary data.</text>
</comment>
<gene>
    <name evidence="1" type="ORF">P5673_012066</name>
</gene>
<protein>
    <submittedName>
        <fullName evidence="1">Uncharacterized protein</fullName>
    </submittedName>
</protein>
<reference evidence="1" key="1">
    <citation type="journal article" date="2023" name="G3 (Bethesda)">
        <title>Whole genome assembly and annotation of the endangered Caribbean coral Acropora cervicornis.</title>
        <authorList>
            <person name="Selwyn J.D."/>
            <person name="Vollmer S.V."/>
        </authorList>
    </citation>
    <scope>NUCLEOTIDE SEQUENCE</scope>
    <source>
        <strain evidence="1">K2</strain>
    </source>
</reference>
<keyword evidence="2" id="KW-1185">Reference proteome</keyword>
<evidence type="ECO:0000313" key="1">
    <source>
        <dbReference type="EMBL" id="KAK2564603.1"/>
    </source>
</evidence>
<evidence type="ECO:0000313" key="2">
    <source>
        <dbReference type="Proteomes" id="UP001249851"/>
    </source>
</evidence>
<sequence length="140" mass="15479">MDKEKVQIEMLKRNCDWFETKLNVPSASHMGGVWEPQIRTVRSVLSALLETNRRQLNDEVLRTFMCEAEAVVKIRPLTADNLTSVDNVEAPYSKSFVNGKEQINTPRSGGDACSTLLTSFGAVGNGSFCSPFKHVRNGSA</sequence>
<organism evidence="1 2">
    <name type="scientific">Acropora cervicornis</name>
    <name type="common">Staghorn coral</name>
    <dbReference type="NCBI Taxonomy" id="6130"/>
    <lineage>
        <taxon>Eukaryota</taxon>
        <taxon>Metazoa</taxon>
        <taxon>Cnidaria</taxon>
        <taxon>Anthozoa</taxon>
        <taxon>Hexacorallia</taxon>
        <taxon>Scleractinia</taxon>
        <taxon>Astrocoeniina</taxon>
        <taxon>Acroporidae</taxon>
        <taxon>Acropora</taxon>
    </lineage>
</organism>
<proteinExistence type="predicted"/>
<name>A0AAD9V7Y1_ACRCE</name>
<dbReference type="Proteomes" id="UP001249851">
    <property type="component" value="Unassembled WGS sequence"/>
</dbReference>
<dbReference type="PANTHER" id="PTHR47331">
    <property type="entry name" value="PHD-TYPE DOMAIN-CONTAINING PROTEIN"/>
    <property type="match status" value="1"/>
</dbReference>